<dbReference type="PANTHER" id="PTHR24148">
    <property type="entry name" value="ANKYRIN REPEAT DOMAIN-CONTAINING PROTEIN 39 HOMOLOG-RELATED"/>
    <property type="match status" value="1"/>
</dbReference>
<dbReference type="Pfam" id="PF06985">
    <property type="entry name" value="HET"/>
    <property type="match status" value="1"/>
</dbReference>
<feature type="domain" description="Heterokaryon incompatibility" evidence="1">
    <location>
        <begin position="45"/>
        <end position="199"/>
    </location>
</feature>
<accession>A0AAN6ZXQ0</accession>
<keyword evidence="3" id="KW-1185">Reference proteome</keyword>
<name>A0AAN6ZXQ0_9PEZI</name>
<dbReference type="Pfam" id="PF26639">
    <property type="entry name" value="Het-6_barrel"/>
    <property type="match status" value="1"/>
</dbReference>
<dbReference type="EMBL" id="MU856879">
    <property type="protein sequence ID" value="KAK4155855.1"/>
    <property type="molecule type" value="Genomic_DNA"/>
</dbReference>
<dbReference type="AlphaFoldDB" id="A0AAN6ZXQ0"/>
<dbReference type="PANTHER" id="PTHR24148:SF64">
    <property type="entry name" value="HETEROKARYON INCOMPATIBILITY DOMAIN-CONTAINING PROTEIN"/>
    <property type="match status" value="1"/>
</dbReference>
<proteinExistence type="predicted"/>
<dbReference type="Proteomes" id="UP001302745">
    <property type="component" value="Unassembled WGS sequence"/>
</dbReference>
<sequence length="604" mass="67636">MGKETPRYVYSQITPDEFRVLKIIAIRPQIQFRLETFSIHEAPKYKALSYAWGTAPEQEESLCNGAPFRISQALGKALRGVYAHSGSGSWIWVDAICINQTDAVEKAHQVEGMGELYSYTDQVLVWLGEAADRSDLVCDLLPELTKRIWALKDADGGWRPLSMDEIVSHGFPPPDAELWRAAFLLYSRAWFQRLWIVQEIVLARRCVFLCGTRKLEWHDVADFAIVTSKSIFVSDIAGLHVKAMGEDQAARAASGIRLIRSSSRLRAGLEEPGKEVDGLYSAMSVMQSQGAFVKVDYVYAVLGMLPEALRETVVVDYSDDVKRNYGMVHASFFRQCLLRVTDWPSLYFPPKTAGADIPSWCPPWGSGWNSGFLPVVGCSAGRPAATSFLSSFNRLPPTANNDGDGILRIAGISVDIVRTTVRLKPLFDEDKKVLRTLEFFKDCLAHIPDRADGRQSLLGVLIGECGWLESSHFSGPPEGDVLDSLIAFLEHIAHEHPVNLDTADYVLGQHRFWRKYLNRTMLRWEGRSFGVTAKGRMGMVPCDTKSGDTVCVFLGATLPQVLSRHEDGTHWKYIGPSVVDGIMNGEIFDTMQDWMNRKEIFCLR</sequence>
<evidence type="ECO:0000313" key="2">
    <source>
        <dbReference type="EMBL" id="KAK4155855.1"/>
    </source>
</evidence>
<reference evidence="2" key="1">
    <citation type="journal article" date="2023" name="Mol. Phylogenet. Evol.">
        <title>Genome-scale phylogeny and comparative genomics of the fungal order Sordariales.</title>
        <authorList>
            <person name="Hensen N."/>
            <person name="Bonometti L."/>
            <person name="Westerberg I."/>
            <person name="Brannstrom I.O."/>
            <person name="Guillou S."/>
            <person name="Cros-Aarteil S."/>
            <person name="Calhoun S."/>
            <person name="Haridas S."/>
            <person name="Kuo A."/>
            <person name="Mondo S."/>
            <person name="Pangilinan J."/>
            <person name="Riley R."/>
            <person name="LaButti K."/>
            <person name="Andreopoulos B."/>
            <person name="Lipzen A."/>
            <person name="Chen C."/>
            <person name="Yan M."/>
            <person name="Daum C."/>
            <person name="Ng V."/>
            <person name="Clum A."/>
            <person name="Steindorff A."/>
            <person name="Ohm R.A."/>
            <person name="Martin F."/>
            <person name="Silar P."/>
            <person name="Natvig D.O."/>
            <person name="Lalanne C."/>
            <person name="Gautier V."/>
            <person name="Ament-Velasquez S.L."/>
            <person name="Kruys A."/>
            <person name="Hutchinson M.I."/>
            <person name="Powell A.J."/>
            <person name="Barry K."/>
            <person name="Miller A.N."/>
            <person name="Grigoriev I.V."/>
            <person name="Debuchy R."/>
            <person name="Gladieux P."/>
            <person name="Hiltunen Thoren M."/>
            <person name="Johannesson H."/>
        </authorList>
    </citation>
    <scope>NUCLEOTIDE SEQUENCE</scope>
    <source>
        <strain evidence="2">CBS 538.74</strain>
    </source>
</reference>
<evidence type="ECO:0000313" key="3">
    <source>
        <dbReference type="Proteomes" id="UP001302745"/>
    </source>
</evidence>
<comment type="caution">
    <text evidence="2">The sequence shown here is derived from an EMBL/GenBank/DDBJ whole genome shotgun (WGS) entry which is preliminary data.</text>
</comment>
<dbReference type="InterPro" id="IPR052895">
    <property type="entry name" value="HetReg/Transcr_Mod"/>
</dbReference>
<gene>
    <name evidence="2" type="ORF">C8A00DRAFT_31299</name>
</gene>
<protein>
    <submittedName>
        <fullName evidence="2">Heterokaryon incompatibility protein-domain-containing protein</fullName>
    </submittedName>
</protein>
<dbReference type="InterPro" id="IPR010730">
    <property type="entry name" value="HET"/>
</dbReference>
<evidence type="ECO:0000259" key="1">
    <source>
        <dbReference type="Pfam" id="PF06985"/>
    </source>
</evidence>
<reference evidence="2" key="2">
    <citation type="submission" date="2023-05" db="EMBL/GenBank/DDBJ databases">
        <authorList>
            <consortium name="Lawrence Berkeley National Laboratory"/>
            <person name="Steindorff A."/>
            <person name="Hensen N."/>
            <person name="Bonometti L."/>
            <person name="Westerberg I."/>
            <person name="Brannstrom I.O."/>
            <person name="Guillou S."/>
            <person name="Cros-Aarteil S."/>
            <person name="Calhoun S."/>
            <person name="Haridas S."/>
            <person name="Kuo A."/>
            <person name="Mondo S."/>
            <person name="Pangilinan J."/>
            <person name="Riley R."/>
            <person name="Labutti K."/>
            <person name="Andreopoulos B."/>
            <person name="Lipzen A."/>
            <person name="Chen C."/>
            <person name="Yanf M."/>
            <person name="Daum C."/>
            <person name="Ng V."/>
            <person name="Clum A."/>
            <person name="Ohm R."/>
            <person name="Martin F."/>
            <person name="Silar P."/>
            <person name="Natvig D."/>
            <person name="Lalanne C."/>
            <person name="Gautier V."/>
            <person name="Ament-Velasquez S.L."/>
            <person name="Kruys A."/>
            <person name="Hutchinson M.I."/>
            <person name="Powell A.J."/>
            <person name="Barry K."/>
            <person name="Miller A.N."/>
            <person name="Grigoriev I.V."/>
            <person name="Debuchy R."/>
            <person name="Gladieux P."/>
            <person name="Thoren M.H."/>
            <person name="Johannesson H."/>
        </authorList>
    </citation>
    <scope>NUCLEOTIDE SEQUENCE</scope>
    <source>
        <strain evidence="2">CBS 538.74</strain>
    </source>
</reference>
<organism evidence="2 3">
    <name type="scientific">Chaetomidium leptoderma</name>
    <dbReference type="NCBI Taxonomy" id="669021"/>
    <lineage>
        <taxon>Eukaryota</taxon>
        <taxon>Fungi</taxon>
        <taxon>Dikarya</taxon>
        <taxon>Ascomycota</taxon>
        <taxon>Pezizomycotina</taxon>
        <taxon>Sordariomycetes</taxon>
        <taxon>Sordariomycetidae</taxon>
        <taxon>Sordariales</taxon>
        <taxon>Chaetomiaceae</taxon>
        <taxon>Chaetomidium</taxon>
    </lineage>
</organism>